<evidence type="ECO:0000259" key="6">
    <source>
        <dbReference type="PROSITE" id="PS51296"/>
    </source>
</evidence>
<dbReference type="Gene3D" id="3.90.380.10">
    <property type="entry name" value="Naphthalene 1,2-dioxygenase Alpha Subunit, Chain A, domain 1"/>
    <property type="match status" value="1"/>
</dbReference>
<dbReference type="InterPro" id="IPR017941">
    <property type="entry name" value="Rieske_2Fe-2S"/>
</dbReference>
<keyword evidence="5" id="KW-0411">Iron-sulfur</keyword>
<evidence type="ECO:0000313" key="7">
    <source>
        <dbReference type="EMBL" id="GAA2663140.1"/>
    </source>
</evidence>
<keyword evidence="2" id="KW-0479">Metal-binding</keyword>
<protein>
    <submittedName>
        <fullName evidence="7">Rieske 2Fe-2S domain-containing protein</fullName>
    </submittedName>
</protein>
<evidence type="ECO:0000256" key="3">
    <source>
        <dbReference type="ARBA" id="ARBA00023002"/>
    </source>
</evidence>
<dbReference type="Pfam" id="PF00355">
    <property type="entry name" value="Rieske"/>
    <property type="match status" value="1"/>
</dbReference>
<organism evidence="7 8">
    <name type="scientific">Streptomyces lunalinharesii</name>
    <dbReference type="NCBI Taxonomy" id="333384"/>
    <lineage>
        <taxon>Bacteria</taxon>
        <taxon>Bacillati</taxon>
        <taxon>Actinomycetota</taxon>
        <taxon>Actinomycetes</taxon>
        <taxon>Kitasatosporales</taxon>
        <taxon>Streptomycetaceae</taxon>
        <taxon>Streptomyces</taxon>
    </lineage>
</organism>
<reference evidence="8" key="1">
    <citation type="journal article" date="2019" name="Int. J. Syst. Evol. Microbiol.">
        <title>The Global Catalogue of Microorganisms (GCM) 10K type strain sequencing project: providing services to taxonomists for standard genome sequencing and annotation.</title>
        <authorList>
            <consortium name="The Broad Institute Genomics Platform"/>
            <consortium name="The Broad Institute Genome Sequencing Center for Infectious Disease"/>
            <person name="Wu L."/>
            <person name="Ma J."/>
        </authorList>
    </citation>
    <scope>NUCLEOTIDE SEQUENCE [LARGE SCALE GENOMIC DNA]</scope>
    <source>
        <strain evidence="8">JCM 16374</strain>
    </source>
</reference>
<dbReference type="SUPFAM" id="SSF55961">
    <property type="entry name" value="Bet v1-like"/>
    <property type="match status" value="1"/>
</dbReference>
<proteinExistence type="predicted"/>
<evidence type="ECO:0000256" key="2">
    <source>
        <dbReference type="ARBA" id="ARBA00022723"/>
    </source>
</evidence>
<sequence>MTTSQDHMSTGLPPNPNGLNLAASWYVALASRELGPRPRAVELFGEPLVAWRDGAGRPVVMPRFCPHMGASLALGRVVDGALRCPFHHWRFDASGTCVAIPGVDRIPSTARRTPYPTVERYGYVWVWYGGPDPEFVLPDFPAMEEDRGDYVGFRFSDRTTGTARQLLENAIDYFHFMALHGMSLDPVAFRQLHDQAHARDNGPPIADDAWFGVEVDGTLRTWSLGENPVRWVHQMVTTFGSGPHFRLLIDGWPGGQRFTTYIEGEEISKVLMGITPTGEYRTVQRGWAGVRKSNKHWKTFLYSLLFYAQNRGGTAQDIPIYNTTATGRPSTYVRYDNVLIKYRRYYQSWVDRAAPAPTLPGETT</sequence>
<dbReference type="InterPro" id="IPR050584">
    <property type="entry name" value="Cholesterol_7-desaturase"/>
</dbReference>
<dbReference type="Gene3D" id="2.102.10.10">
    <property type="entry name" value="Rieske [2Fe-2S] iron-sulphur domain"/>
    <property type="match status" value="1"/>
</dbReference>
<evidence type="ECO:0000313" key="8">
    <source>
        <dbReference type="Proteomes" id="UP001500994"/>
    </source>
</evidence>
<gene>
    <name evidence="7" type="ORF">GCM10009864_34000</name>
</gene>
<dbReference type="Proteomes" id="UP001500994">
    <property type="component" value="Unassembled WGS sequence"/>
</dbReference>
<accession>A0ABP6EB89</accession>
<evidence type="ECO:0000256" key="5">
    <source>
        <dbReference type="ARBA" id="ARBA00023014"/>
    </source>
</evidence>
<comment type="caution">
    <text evidence="7">The sequence shown here is derived from an EMBL/GenBank/DDBJ whole genome shotgun (WGS) entry which is preliminary data.</text>
</comment>
<feature type="domain" description="Rieske" evidence="6">
    <location>
        <begin position="25"/>
        <end position="126"/>
    </location>
</feature>
<dbReference type="InterPro" id="IPR036922">
    <property type="entry name" value="Rieske_2Fe-2S_sf"/>
</dbReference>
<name>A0ABP6EB89_9ACTN</name>
<keyword evidence="4" id="KW-0408">Iron</keyword>
<evidence type="ECO:0000256" key="1">
    <source>
        <dbReference type="ARBA" id="ARBA00022714"/>
    </source>
</evidence>
<evidence type="ECO:0000256" key="4">
    <source>
        <dbReference type="ARBA" id="ARBA00023004"/>
    </source>
</evidence>
<dbReference type="SUPFAM" id="SSF50022">
    <property type="entry name" value="ISP domain"/>
    <property type="match status" value="1"/>
</dbReference>
<keyword evidence="3" id="KW-0560">Oxidoreductase</keyword>
<dbReference type="PANTHER" id="PTHR21266">
    <property type="entry name" value="IRON-SULFUR DOMAIN CONTAINING PROTEIN"/>
    <property type="match status" value="1"/>
</dbReference>
<keyword evidence="1" id="KW-0001">2Fe-2S</keyword>
<dbReference type="EMBL" id="BAAARK010000009">
    <property type="protein sequence ID" value="GAA2663140.1"/>
    <property type="molecule type" value="Genomic_DNA"/>
</dbReference>
<dbReference type="PANTHER" id="PTHR21266:SF60">
    <property type="entry name" value="3-KETOSTEROID-9-ALPHA-MONOOXYGENASE, OXYGENASE COMPONENT"/>
    <property type="match status" value="1"/>
</dbReference>
<keyword evidence="8" id="KW-1185">Reference proteome</keyword>
<dbReference type="PROSITE" id="PS51296">
    <property type="entry name" value="RIESKE"/>
    <property type="match status" value="1"/>
</dbReference>
<dbReference type="RefSeq" id="WP_344576423.1">
    <property type="nucleotide sequence ID" value="NZ_BAAARK010000009.1"/>
</dbReference>